<feature type="domain" description="Siroheme decarboxylase NirL-like HTH" evidence="7">
    <location>
        <begin position="6"/>
        <end position="52"/>
    </location>
</feature>
<evidence type="ECO:0000256" key="2">
    <source>
        <dbReference type="ARBA" id="ARBA00023444"/>
    </source>
</evidence>
<feature type="domain" description="Siroheme decarboxylase AsnC-like ligand binding" evidence="6">
    <location>
        <begin position="63"/>
        <end position="147"/>
    </location>
</feature>
<dbReference type="RefSeq" id="WP_092468345.1">
    <property type="nucleotide sequence ID" value="NZ_FOOX01000001.1"/>
</dbReference>
<dbReference type="SUPFAM" id="SSF46785">
    <property type="entry name" value="Winged helix' DNA-binding domain"/>
    <property type="match status" value="1"/>
</dbReference>
<accession>A0A1I2NJR2</accession>
<comment type="similarity">
    <text evidence="3">Belongs to the Ahb/Nir family.</text>
</comment>
<reference evidence="9" key="1">
    <citation type="submission" date="2016-10" db="EMBL/GenBank/DDBJ databases">
        <authorList>
            <person name="Varghese N."/>
            <person name="Submissions S."/>
        </authorList>
    </citation>
    <scope>NUCLEOTIDE SEQUENCE [LARGE SCALE GENOMIC DNA]</scope>
    <source>
        <strain evidence="9">DSM 17038</strain>
    </source>
</reference>
<evidence type="ECO:0000256" key="5">
    <source>
        <dbReference type="ARBA" id="ARBA00048470"/>
    </source>
</evidence>
<dbReference type="Pfam" id="PF22451">
    <property type="entry name" value="NirdL-like_HTH"/>
    <property type="match status" value="1"/>
</dbReference>
<dbReference type="EC" id="4.1.1.111" evidence="4"/>
<comment type="catalytic activity">
    <reaction evidence="5">
        <text>siroheme + 2 H(+) = 12,18-didecarboxysiroheme + 2 CO2</text>
        <dbReference type="Rhea" id="RHEA:19093"/>
        <dbReference type="ChEBI" id="CHEBI:15378"/>
        <dbReference type="ChEBI" id="CHEBI:16526"/>
        <dbReference type="ChEBI" id="CHEBI:60052"/>
        <dbReference type="ChEBI" id="CHEBI:140497"/>
        <dbReference type="EC" id="4.1.1.111"/>
    </reaction>
</comment>
<evidence type="ECO:0000313" key="8">
    <source>
        <dbReference type="EMBL" id="SFG01927.1"/>
    </source>
</evidence>
<keyword evidence="1" id="KW-0456">Lyase</keyword>
<protein>
    <recommendedName>
        <fullName evidence="4">siroheme decarboxylase</fullName>
        <ecNumber evidence="4">4.1.1.111</ecNumber>
    </recommendedName>
</protein>
<dbReference type="InterPro" id="IPR040523">
    <property type="entry name" value="AsnC_trans_reg2"/>
</dbReference>
<organism evidence="8 9">
    <name type="scientific">Desulfotruncus arcticus DSM 17038</name>
    <dbReference type="NCBI Taxonomy" id="1121424"/>
    <lineage>
        <taxon>Bacteria</taxon>
        <taxon>Bacillati</taxon>
        <taxon>Bacillota</taxon>
        <taxon>Clostridia</taxon>
        <taxon>Eubacteriales</taxon>
        <taxon>Desulfallaceae</taxon>
        <taxon>Desulfotruncus</taxon>
    </lineage>
</organism>
<evidence type="ECO:0000313" key="9">
    <source>
        <dbReference type="Proteomes" id="UP000199337"/>
    </source>
</evidence>
<dbReference type="InterPro" id="IPR053953">
    <property type="entry name" value="NirdL-like_HTH"/>
</dbReference>
<evidence type="ECO:0000256" key="4">
    <source>
        <dbReference type="ARBA" id="ARBA00023471"/>
    </source>
</evidence>
<dbReference type="Gene3D" id="3.30.70.3460">
    <property type="match status" value="1"/>
</dbReference>
<dbReference type="EMBL" id="FOOX01000001">
    <property type="protein sequence ID" value="SFG01927.1"/>
    <property type="molecule type" value="Genomic_DNA"/>
</dbReference>
<dbReference type="PANTHER" id="PTHR43413:SF1">
    <property type="entry name" value="SIROHEME DECARBOXYLASE NIRL SUBUNIT"/>
    <property type="match status" value="1"/>
</dbReference>
<gene>
    <name evidence="8" type="ORF">SAMN05660649_00498</name>
</gene>
<evidence type="ECO:0000259" key="7">
    <source>
        <dbReference type="Pfam" id="PF22451"/>
    </source>
</evidence>
<dbReference type="OrthoDB" id="9806536at2"/>
<sequence>MLSELEKQIIRELQSDIPLVPEPYRLIAERIGITEQELMDIITKMIDQGIIRRFGAALRHQDLGFIANAMVVWEVPETQIAEVGPKMAEFKEVTHCYQRPSQPGWPYTLFTVLHGMNSDECKEKAQKIANATGIHNYRLIFSTKELKKSSMQYFMD</sequence>
<proteinExistence type="inferred from homology"/>
<comment type="pathway">
    <text evidence="2">Porphyrin-containing compound metabolism.</text>
</comment>
<dbReference type="InterPro" id="IPR036390">
    <property type="entry name" value="WH_DNA-bd_sf"/>
</dbReference>
<dbReference type="Pfam" id="PF17805">
    <property type="entry name" value="AsnC_trans_reg2"/>
    <property type="match status" value="1"/>
</dbReference>
<dbReference type="STRING" id="341036.SAMN05660649_00498"/>
<evidence type="ECO:0000256" key="1">
    <source>
        <dbReference type="ARBA" id="ARBA00023239"/>
    </source>
</evidence>
<dbReference type="AlphaFoldDB" id="A0A1I2NJR2"/>
<keyword evidence="9" id="KW-1185">Reference proteome</keyword>
<dbReference type="GO" id="GO:0016829">
    <property type="term" value="F:lyase activity"/>
    <property type="evidence" value="ECO:0007669"/>
    <property type="project" value="UniProtKB-KW"/>
</dbReference>
<dbReference type="Proteomes" id="UP000199337">
    <property type="component" value="Unassembled WGS sequence"/>
</dbReference>
<name>A0A1I2NJR2_9FIRM</name>
<evidence type="ECO:0000259" key="6">
    <source>
        <dbReference type="Pfam" id="PF17805"/>
    </source>
</evidence>
<evidence type="ECO:0000256" key="3">
    <source>
        <dbReference type="ARBA" id="ARBA00023457"/>
    </source>
</evidence>
<dbReference type="PANTHER" id="PTHR43413">
    <property type="entry name" value="TRANSCRIPTIONAL REGULATOR, ASNC FAMILY"/>
    <property type="match status" value="1"/>
</dbReference>
<dbReference type="InterPro" id="IPR050684">
    <property type="entry name" value="HTH-Siroheme_Decarb"/>
</dbReference>